<dbReference type="SMART" id="SM00160">
    <property type="entry name" value="RanBD"/>
    <property type="match status" value="1"/>
</dbReference>
<feature type="region of interest" description="Disordered" evidence="1">
    <location>
        <begin position="173"/>
        <end position="194"/>
    </location>
</feature>
<evidence type="ECO:0000313" key="3">
    <source>
        <dbReference type="EMBL" id="EIW75125.1"/>
    </source>
</evidence>
<dbReference type="Pfam" id="PF00638">
    <property type="entry name" value="Ran_BP1"/>
    <property type="match status" value="1"/>
</dbReference>
<dbReference type="PROSITE" id="PS50196">
    <property type="entry name" value="RANBD1"/>
    <property type="match status" value="1"/>
</dbReference>
<organism evidence="3 4">
    <name type="scientific">Coniophora puteana (strain RWD-64-598)</name>
    <name type="common">Brown rot fungus</name>
    <dbReference type="NCBI Taxonomy" id="741705"/>
    <lineage>
        <taxon>Eukaryota</taxon>
        <taxon>Fungi</taxon>
        <taxon>Dikarya</taxon>
        <taxon>Basidiomycota</taxon>
        <taxon>Agaricomycotina</taxon>
        <taxon>Agaricomycetes</taxon>
        <taxon>Agaricomycetidae</taxon>
        <taxon>Boletales</taxon>
        <taxon>Coniophorineae</taxon>
        <taxon>Coniophoraceae</taxon>
        <taxon>Coniophora</taxon>
    </lineage>
</organism>
<dbReference type="OrthoDB" id="2357150at2759"/>
<dbReference type="InterPro" id="IPR000156">
    <property type="entry name" value="Ran_bind_dom"/>
</dbReference>
<name>A0A5M3M8L9_CONPW</name>
<dbReference type="KEGG" id="cput:CONPUDRAFT_169546"/>
<accession>A0A5M3M8L9</accession>
<comment type="caution">
    <text evidence="3">The sequence shown here is derived from an EMBL/GenBank/DDBJ whole genome shotgun (WGS) entry which is preliminary data.</text>
</comment>
<feature type="domain" description="RanBD1" evidence="2">
    <location>
        <begin position="304"/>
        <end position="411"/>
    </location>
</feature>
<dbReference type="RefSeq" id="XP_007774556.1">
    <property type="nucleotide sequence ID" value="XM_007776366.1"/>
</dbReference>
<dbReference type="OMA" id="RREPIWK"/>
<gene>
    <name evidence="3" type="ORF">CONPUDRAFT_169546</name>
</gene>
<dbReference type="AlphaFoldDB" id="A0A5M3M8L9"/>
<dbReference type="EMBL" id="JH711589">
    <property type="protein sequence ID" value="EIW75125.1"/>
    <property type="molecule type" value="Genomic_DNA"/>
</dbReference>
<keyword evidence="4" id="KW-1185">Reference proteome</keyword>
<proteinExistence type="predicted"/>
<reference evidence="4" key="1">
    <citation type="journal article" date="2012" name="Science">
        <title>The Paleozoic origin of enzymatic lignin decomposition reconstructed from 31 fungal genomes.</title>
        <authorList>
            <person name="Floudas D."/>
            <person name="Binder M."/>
            <person name="Riley R."/>
            <person name="Barry K."/>
            <person name="Blanchette R.A."/>
            <person name="Henrissat B."/>
            <person name="Martinez A.T."/>
            <person name="Otillar R."/>
            <person name="Spatafora J.W."/>
            <person name="Yadav J.S."/>
            <person name="Aerts A."/>
            <person name="Benoit I."/>
            <person name="Boyd A."/>
            <person name="Carlson A."/>
            <person name="Copeland A."/>
            <person name="Coutinho P.M."/>
            <person name="de Vries R.P."/>
            <person name="Ferreira P."/>
            <person name="Findley K."/>
            <person name="Foster B."/>
            <person name="Gaskell J."/>
            <person name="Glotzer D."/>
            <person name="Gorecki P."/>
            <person name="Heitman J."/>
            <person name="Hesse C."/>
            <person name="Hori C."/>
            <person name="Igarashi K."/>
            <person name="Jurgens J.A."/>
            <person name="Kallen N."/>
            <person name="Kersten P."/>
            <person name="Kohler A."/>
            <person name="Kuees U."/>
            <person name="Kumar T.K.A."/>
            <person name="Kuo A."/>
            <person name="LaButti K."/>
            <person name="Larrondo L.F."/>
            <person name="Lindquist E."/>
            <person name="Ling A."/>
            <person name="Lombard V."/>
            <person name="Lucas S."/>
            <person name="Lundell T."/>
            <person name="Martin R."/>
            <person name="McLaughlin D.J."/>
            <person name="Morgenstern I."/>
            <person name="Morin E."/>
            <person name="Murat C."/>
            <person name="Nagy L.G."/>
            <person name="Nolan M."/>
            <person name="Ohm R.A."/>
            <person name="Patyshakuliyeva A."/>
            <person name="Rokas A."/>
            <person name="Ruiz-Duenas F.J."/>
            <person name="Sabat G."/>
            <person name="Salamov A."/>
            <person name="Samejima M."/>
            <person name="Schmutz J."/>
            <person name="Slot J.C."/>
            <person name="St John F."/>
            <person name="Stenlid J."/>
            <person name="Sun H."/>
            <person name="Sun S."/>
            <person name="Syed K."/>
            <person name="Tsang A."/>
            <person name="Wiebenga A."/>
            <person name="Young D."/>
            <person name="Pisabarro A."/>
            <person name="Eastwood D.C."/>
            <person name="Martin F."/>
            <person name="Cullen D."/>
            <person name="Grigoriev I.V."/>
            <person name="Hibbett D.S."/>
        </authorList>
    </citation>
    <scope>NUCLEOTIDE SEQUENCE [LARGE SCALE GENOMIC DNA]</scope>
    <source>
        <strain evidence="4">RWD-64-598 SS2</strain>
    </source>
</reference>
<feature type="compositionally biased region" description="Polar residues" evidence="1">
    <location>
        <begin position="49"/>
        <end position="61"/>
    </location>
</feature>
<evidence type="ECO:0000256" key="1">
    <source>
        <dbReference type="SAM" id="MobiDB-lite"/>
    </source>
</evidence>
<sequence length="435" mass="46393">MLPITEFAFAGIATFAATLGYACVRNMSVYSRSASARHQSMDVGMSGSPGASGTTPENPSPTLKRKLEDDAESDTERPQKRNKTPPTEREGYDDNEKVYQVIYELSEEKRFTPEPQNVEVDNVVVDIIEPVAMEETAAVEAPFSPATPVIVAVAPRAPSPEVVQEAIAAAQRETSVPADNAPQPAAEPIVEESPAISEPAPASAPAVVERPVTPPAPFTPAKQTPKAFAAFASASSPFMLGSASPISAPAWKQSANVFASSAIASPNDTFGSAFSRGKSVKKTNAIEDERVQASMVALEKPPATGEEDETVLSELKGVKLFVKRGAREFSDGIFGHIKVLSHTESAKDRLLFRRDPLGQVSLNTGLRPTVRCLYDAKENTLRVILKETVGAEGKEDVVIYAMKPGRAGKADFKGFAESLIANKHLSAEKSREAAA</sequence>
<dbReference type="Proteomes" id="UP000053558">
    <property type="component" value="Unassembled WGS sequence"/>
</dbReference>
<feature type="compositionally biased region" description="Basic and acidic residues" evidence="1">
    <location>
        <begin position="86"/>
        <end position="96"/>
    </location>
</feature>
<dbReference type="GeneID" id="19206254"/>
<dbReference type="SUPFAM" id="SSF50729">
    <property type="entry name" value="PH domain-like"/>
    <property type="match status" value="1"/>
</dbReference>
<evidence type="ECO:0000259" key="2">
    <source>
        <dbReference type="PROSITE" id="PS50196"/>
    </source>
</evidence>
<dbReference type="Gene3D" id="2.30.29.30">
    <property type="entry name" value="Pleckstrin-homology domain (PH domain)/Phosphotyrosine-binding domain (PTB)"/>
    <property type="match status" value="1"/>
</dbReference>
<dbReference type="InterPro" id="IPR011993">
    <property type="entry name" value="PH-like_dom_sf"/>
</dbReference>
<feature type="region of interest" description="Disordered" evidence="1">
    <location>
        <begin position="40"/>
        <end position="96"/>
    </location>
</feature>
<evidence type="ECO:0000313" key="4">
    <source>
        <dbReference type="Proteomes" id="UP000053558"/>
    </source>
</evidence>
<protein>
    <recommendedName>
        <fullName evidence="2">RanBD1 domain-containing protein</fullName>
    </recommendedName>
</protein>